<proteinExistence type="predicted"/>
<feature type="compositionally biased region" description="Low complexity" evidence="1">
    <location>
        <begin position="212"/>
        <end position="221"/>
    </location>
</feature>
<dbReference type="EMBL" id="CAICTM010000524">
    <property type="protein sequence ID" value="CAB9512237.1"/>
    <property type="molecule type" value="Genomic_DNA"/>
</dbReference>
<evidence type="ECO:0000313" key="3">
    <source>
        <dbReference type="Proteomes" id="UP001153069"/>
    </source>
</evidence>
<feature type="compositionally biased region" description="Basic and acidic residues" evidence="1">
    <location>
        <begin position="16"/>
        <end position="27"/>
    </location>
</feature>
<sequence>MVALFLKKKLAGGSDEPSKRERNRDHPNQMVDVVSPFEEFLPSEDMFRFKKSFKMARSKHSIQRDQLAKLKAREILKTTETTQREIPTKKKTVPTFRSHEGTKRNQPAYPVMSSDLHVPNGVGYSVFPHQVPDVISIKRLDESNEDASSEISLEEVFQYMSSLSGSSGAAPSLSTELSESPTWANDGWSYPAVVASATKSCLPTTLSDLESSDSSSISWPSDEYDGITSSGDESGVVNPTGTGPLDRKMLFGTKKPTACAYDDGSEYFKSELTCGGFKFWSGGEIHMRNLGETGMLKAARDEEDCRRAADYQEEETRV</sequence>
<name>A0A9N8E0F6_9STRA</name>
<accession>A0A9N8E0F6</accession>
<feature type="compositionally biased region" description="Basic residues" evidence="1">
    <location>
        <begin position="1"/>
        <end position="10"/>
    </location>
</feature>
<reference evidence="2" key="1">
    <citation type="submission" date="2020-06" db="EMBL/GenBank/DDBJ databases">
        <authorList>
            <consortium name="Plant Systems Biology data submission"/>
        </authorList>
    </citation>
    <scope>NUCLEOTIDE SEQUENCE</scope>
    <source>
        <strain evidence="2">D6</strain>
    </source>
</reference>
<dbReference type="AlphaFoldDB" id="A0A9N8E0F6"/>
<feature type="region of interest" description="Disordered" evidence="1">
    <location>
        <begin position="1"/>
        <end position="29"/>
    </location>
</feature>
<gene>
    <name evidence="2" type="ORF">SEMRO_525_G160220.1</name>
</gene>
<evidence type="ECO:0000313" key="2">
    <source>
        <dbReference type="EMBL" id="CAB9512237.1"/>
    </source>
</evidence>
<evidence type="ECO:0000256" key="1">
    <source>
        <dbReference type="SAM" id="MobiDB-lite"/>
    </source>
</evidence>
<organism evidence="2 3">
    <name type="scientific">Seminavis robusta</name>
    <dbReference type="NCBI Taxonomy" id="568900"/>
    <lineage>
        <taxon>Eukaryota</taxon>
        <taxon>Sar</taxon>
        <taxon>Stramenopiles</taxon>
        <taxon>Ochrophyta</taxon>
        <taxon>Bacillariophyta</taxon>
        <taxon>Bacillariophyceae</taxon>
        <taxon>Bacillariophycidae</taxon>
        <taxon>Naviculales</taxon>
        <taxon>Naviculaceae</taxon>
        <taxon>Seminavis</taxon>
    </lineage>
</organism>
<feature type="region of interest" description="Disordered" evidence="1">
    <location>
        <begin position="212"/>
        <end position="239"/>
    </location>
</feature>
<keyword evidence="3" id="KW-1185">Reference proteome</keyword>
<feature type="compositionally biased region" description="Polar residues" evidence="1">
    <location>
        <begin position="227"/>
        <end position="239"/>
    </location>
</feature>
<comment type="caution">
    <text evidence="2">The sequence shown here is derived from an EMBL/GenBank/DDBJ whole genome shotgun (WGS) entry which is preliminary data.</text>
</comment>
<protein>
    <submittedName>
        <fullName evidence="2">Uncharacterized protein</fullName>
    </submittedName>
</protein>
<dbReference type="Proteomes" id="UP001153069">
    <property type="component" value="Unassembled WGS sequence"/>
</dbReference>